<dbReference type="Proteomes" id="UP000000576">
    <property type="component" value="Chromosome"/>
</dbReference>
<dbReference type="Pfam" id="PF15649">
    <property type="entry name" value="Tox-REase-7"/>
    <property type="match status" value="1"/>
</dbReference>
<proteinExistence type="predicted"/>
<dbReference type="SMR" id="A0AAI8ESL5"/>
<keyword evidence="2" id="KW-0732">Signal</keyword>
<evidence type="ECO:0008006" key="7">
    <source>
        <dbReference type="Google" id="ProtNLM"/>
    </source>
</evidence>
<evidence type="ECO:0000256" key="1">
    <source>
        <dbReference type="ARBA" id="ARBA00022737"/>
    </source>
</evidence>
<feature type="chain" id="PRO_5042564599" description="Tox-REase-7 domain-containing protein" evidence="2">
    <location>
        <begin position="50"/>
        <end position="350"/>
    </location>
</feature>
<dbReference type="Pfam" id="PF25023">
    <property type="entry name" value="TEN_YD-shell"/>
    <property type="match status" value="1"/>
</dbReference>
<keyword evidence="1" id="KW-0677">Repeat</keyword>
<sequence length="350" mass="37563">MQQQRLLGLERDGAAMSPWMKMGRLSARLRDCVRAAALGLLLVSASAVAQTTVEYIHTDALGSPVAVTNASGQVVERTFYEPYGAQVDGTPDDGPGFTGHVEDAATGLIYMQQRYYDPAIPRFLSVDPMTVDTSSGANVNRYWYAANNPYRFTDPDGRCEKPTGSNICASGGYSGSTTQGGAAGEKRSANAGLAATSSNNGFVSAFTDRNWLTGDGSLTDFGAIAHDVWYPLLDMPEGAGFKLVGGGLMAVRLGKMGEDAVRATYNIGGKGFFVVNGRLRIADGLNKDLRTISEVKSKQSLDYTRQLRDYVDYAKLKGFDFYLYVRPGAKLSGPLRQAEAAGDIVIKDIP</sequence>
<evidence type="ECO:0000313" key="6">
    <source>
        <dbReference type="Proteomes" id="UP000000576"/>
    </source>
</evidence>
<reference evidence="5 6" key="1">
    <citation type="journal article" date="2002" name="Nature">
        <title>Comparison of the genomes of two Xanthomonas pathogens with differing host specificities.</title>
        <authorList>
            <person name="da Silva A.C."/>
            <person name="Ferro J.A."/>
            <person name="Reinach F.C."/>
            <person name="Farah C.S."/>
            <person name="Furlan L.R."/>
            <person name="Quaggio R.B."/>
            <person name="Monteiro-Vitorello C.B."/>
            <person name="Van Sluys M.A."/>
            <person name="Almeida N.F."/>
            <person name="Alves L.M."/>
            <person name="do Amaral A.M."/>
            <person name="Bertolini M.C."/>
            <person name="Camargo L.E."/>
            <person name="Camarotte G."/>
            <person name="Cannavan F."/>
            <person name="Cardozo J."/>
            <person name="Chambergo F."/>
            <person name="Ciapina L.P."/>
            <person name="Cicarelli R.M."/>
            <person name="Coutinho L.L."/>
            <person name="Cursino-Santos J.R."/>
            <person name="El-Dorry H."/>
            <person name="Faria J.B."/>
            <person name="Ferreira A.J."/>
            <person name="Ferreira R.C."/>
            <person name="Ferro M.I."/>
            <person name="Formighieri E.F."/>
            <person name="Franco M.C."/>
            <person name="Greggio C.C."/>
            <person name="Gruber A."/>
            <person name="Katsuyama A.M."/>
            <person name="Kishi L.T."/>
            <person name="Leite R.P."/>
            <person name="Lemos E.G."/>
            <person name="Lemos M.V."/>
            <person name="Locali E.C."/>
            <person name="Machado M.A."/>
            <person name="Madeira A.M."/>
            <person name="Martinez-Rossi N.M."/>
            <person name="Martins E.C."/>
            <person name="Meidanis J."/>
            <person name="Menck C.F."/>
            <person name="Miyaki C.Y."/>
            <person name="Moon D.H."/>
            <person name="Moreira L.M."/>
            <person name="Novo M.T."/>
            <person name="Okura V.K."/>
            <person name="Oliveira M.C."/>
            <person name="Oliveira V.R."/>
            <person name="Pereira H.A."/>
            <person name="Rossi A."/>
            <person name="Sena J.A."/>
            <person name="Silva C."/>
            <person name="de Souza R.F."/>
            <person name="Spinola L.A."/>
            <person name="Takita M.A."/>
            <person name="Tamura R.E."/>
            <person name="Teixeira E.C."/>
            <person name="Tezza R.I."/>
            <person name="Trindade dos Santos M."/>
            <person name="Truffi D."/>
            <person name="Tsai S.M."/>
            <person name="White F.F."/>
            <person name="Setubal J.C."/>
            <person name="Kitajima J.P."/>
        </authorList>
    </citation>
    <scope>NUCLEOTIDE SEQUENCE [LARGE SCALE GENOMIC DNA]</scope>
    <source>
        <strain evidence="5 6">306</strain>
    </source>
</reference>
<dbReference type="InterPro" id="IPR050708">
    <property type="entry name" value="T6SS_VgrG/RHS"/>
</dbReference>
<dbReference type="PANTHER" id="PTHR32305:SF15">
    <property type="entry name" value="PROTEIN RHSA-RELATED"/>
    <property type="match status" value="1"/>
</dbReference>
<dbReference type="AlphaFoldDB" id="A0AAI8ESL5"/>
<gene>
    <name evidence="5" type="ordered locus">XAC1868</name>
</gene>
<evidence type="ECO:0000259" key="3">
    <source>
        <dbReference type="Pfam" id="PF15649"/>
    </source>
</evidence>
<dbReference type="InterPro" id="IPR056823">
    <property type="entry name" value="TEN-like_YD-shell"/>
</dbReference>
<organism evidence="5 6">
    <name type="scientific">Xanthomonas axonopodis pv. citri (strain 306)</name>
    <dbReference type="NCBI Taxonomy" id="190486"/>
    <lineage>
        <taxon>Bacteria</taxon>
        <taxon>Pseudomonadati</taxon>
        <taxon>Pseudomonadota</taxon>
        <taxon>Gammaproteobacteria</taxon>
        <taxon>Lysobacterales</taxon>
        <taxon>Lysobacteraceae</taxon>
        <taxon>Xanthomonas</taxon>
    </lineage>
</organism>
<name>A0AAI8ESL5_XANAC</name>
<dbReference type="NCBIfam" id="TIGR03696">
    <property type="entry name" value="Rhs_assc_core"/>
    <property type="match status" value="1"/>
</dbReference>
<feature type="signal peptide" evidence="2">
    <location>
        <begin position="1"/>
        <end position="49"/>
    </location>
</feature>
<protein>
    <recommendedName>
        <fullName evidence="7">Tox-REase-7 domain-containing protein</fullName>
    </recommendedName>
</protein>
<dbReference type="PANTHER" id="PTHR32305">
    <property type="match status" value="1"/>
</dbReference>
<evidence type="ECO:0000313" key="5">
    <source>
        <dbReference type="EMBL" id="AAM36730.1"/>
    </source>
</evidence>
<dbReference type="InterPro" id="IPR022385">
    <property type="entry name" value="Rhs_assc_core"/>
</dbReference>
<dbReference type="KEGG" id="xac:XAC1868"/>
<evidence type="ECO:0000259" key="4">
    <source>
        <dbReference type="Pfam" id="PF25023"/>
    </source>
</evidence>
<feature type="domain" description="Teneurin-like YD-shell" evidence="4">
    <location>
        <begin position="55"/>
        <end position="149"/>
    </location>
</feature>
<dbReference type="EMBL" id="AE008923">
    <property type="protein sequence ID" value="AAM36730.1"/>
    <property type="molecule type" value="Genomic_DNA"/>
</dbReference>
<evidence type="ECO:0000256" key="2">
    <source>
        <dbReference type="SAM" id="SignalP"/>
    </source>
</evidence>
<accession>A0AAI8ESL5</accession>
<dbReference type="Gene3D" id="2.180.10.10">
    <property type="entry name" value="RHS repeat-associated core"/>
    <property type="match status" value="1"/>
</dbReference>
<dbReference type="InterPro" id="IPR028903">
    <property type="entry name" value="Tox-REase-7_dom"/>
</dbReference>
<feature type="domain" description="Tox-REase-7" evidence="3">
    <location>
        <begin position="254"/>
        <end position="335"/>
    </location>
</feature>